<proteinExistence type="predicted"/>
<keyword evidence="2" id="KW-0812">Transmembrane</keyword>
<feature type="compositionally biased region" description="Low complexity" evidence="1">
    <location>
        <begin position="646"/>
        <end position="660"/>
    </location>
</feature>
<feature type="compositionally biased region" description="Polar residues" evidence="1">
    <location>
        <begin position="507"/>
        <end position="517"/>
    </location>
</feature>
<feature type="transmembrane region" description="Helical" evidence="2">
    <location>
        <begin position="267"/>
        <end position="287"/>
    </location>
</feature>
<feature type="region of interest" description="Disordered" evidence="1">
    <location>
        <begin position="856"/>
        <end position="944"/>
    </location>
</feature>
<feature type="compositionally biased region" description="Basic and acidic residues" evidence="1">
    <location>
        <begin position="518"/>
        <end position="529"/>
    </location>
</feature>
<evidence type="ECO:0000313" key="4">
    <source>
        <dbReference type="Proteomes" id="UP000316270"/>
    </source>
</evidence>
<dbReference type="OrthoDB" id="10659246at2759"/>
<feature type="region of interest" description="Disordered" evidence="1">
    <location>
        <begin position="963"/>
        <end position="1027"/>
    </location>
</feature>
<keyword evidence="2" id="KW-1133">Transmembrane helix</keyword>
<evidence type="ECO:0000256" key="2">
    <source>
        <dbReference type="SAM" id="Phobius"/>
    </source>
</evidence>
<gene>
    <name evidence="3" type="ORF">FKW77_003050</name>
</gene>
<feature type="region of interest" description="Disordered" evidence="1">
    <location>
        <begin position="1166"/>
        <end position="1186"/>
    </location>
</feature>
<feature type="region of interest" description="Disordered" evidence="1">
    <location>
        <begin position="501"/>
        <end position="534"/>
    </location>
</feature>
<sequence>MSWCLKTLKAAGAVIAGAGGFWIGLPTSPHSNSTNPVVPDALSAITPAFPVTLSSSFTSAPIIGISSSTASANINGSYISDWSSSTNASDIVTSSLSTSSPISSTVLSSTNAFYYFINSTTRDESPLLFALNDASRSMGTHINEFVGIVRALSSFIAQNWLSILGHFVKGDIVDNPSGASEICAFILAMFPNGVRLSRFIGAWIDYISWSIWLAVALVSGTIAAPCIMIYVACQAKFQALRMQTFRDCFELGLLISNRLYSCTTKPAFLSLLGTEIIIFIYLIYAMASDSPDLWRCVQIVVGHYIYKALSQQSELPRSWRAFAHAFCSKHCVDKIAQQAAIITRQEARNARVVAKYKEDIAVFFRIRWSVDHKSGQEESRDSNPPSSSSSSEHDCPTDAAPTPQETNTSSEFSAEEFEREVSKRVDTEKIRMRRDRAATDYFLKQLDKSNDWRQQRYIKELQDQVKVAKQMIKVLLDSRPVDQQPITASIVASNLLPSGEDADVYEQSPSRCSPSVNDSDRRGTPKSEIGEAAEPFVPISQVVPEENASADTGAHTEANFEAVAVSASNVAELDGVTGEEQSYVPDTGRQGDSTMDKLAEPSLSHEDAGLDKALRTDPDVASVEEPNNVGLEQPVVSKTVRFALAAAEEPSESSHSGHSSVTEPETISAVATDLPTPSPQIAPPSFIFGSSNAVFAFGIDVPTSLPAATTSVIAPIAGTGDVVNTVEELMNEADGVIEQSETPAEVTVGTYDREAPHNEEAMEDEPFFVQQEDLIALDDRMDDDFMLDLQIDPQLLHGPVSGSANELWDPLAMDHDDHDHISSETFFDMSLLDESNVQETLQTPFEVEVMSSPRSSFSSTGFGECHSGAGWNNTEEQTEDQTFGADVESNSSDGESWYPSGPGSEASDYNGDDVNSPMISALPIQSPASPSNSIDREGPAGDILTENGAIRSSEQEPAALTLDNNLPSWSHGQDEGHNSEDSSSENQHEPAGTLPPAINISQRKIAPLRRRHRASRPSTTLPQIPNEEGDFDFTAAESLNHQNWLVEDLSQQQFFETAPQLIPNDGTAVTTPSTGFMVESAAQEPSTDQGTGLSYFSTPSEYYGDIQGQQTVAEGNRNTDPIGNDDLYPGWSADIAQQAQNDYERVQVSEMTRIANDAESFLQWCNDLAGSDDSSETSSDEDEGRG</sequence>
<feature type="region of interest" description="Disordered" evidence="1">
    <location>
        <begin position="374"/>
        <end position="420"/>
    </location>
</feature>
<protein>
    <submittedName>
        <fullName evidence="3">Uncharacterized protein</fullName>
    </submittedName>
</protein>
<feature type="region of interest" description="Disordered" evidence="1">
    <location>
        <begin position="646"/>
        <end position="665"/>
    </location>
</feature>
<reference evidence="3 4" key="1">
    <citation type="submission" date="2019-07" db="EMBL/GenBank/DDBJ databases">
        <title>Finished genome of Venturia effusa.</title>
        <authorList>
            <person name="Young C.A."/>
            <person name="Cox M.P."/>
            <person name="Ganley A.R.D."/>
            <person name="David W.J."/>
        </authorList>
    </citation>
    <scope>NUCLEOTIDE SEQUENCE [LARGE SCALE GENOMIC DNA]</scope>
    <source>
        <strain evidence="4">albino</strain>
    </source>
</reference>
<feature type="transmembrane region" description="Helical" evidence="2">
    <location>
        <begin position="209"/>
        <end position="233"/>
    </location>
</feature>
<dbReference type="AlphaFoldDB" id="A0A517LGV3"/>
<dbReference type="Proteomes" id="UP000316270">
    <property type="component" value="Chromosome 12"/>
</dbReference>
<dbReference type="EMBL" id="CP042196">
    <property type="protein sequence ID" value="QDS74849.1"/>
    <property type="molecule type" value="Genomic_DNA"/>
</dbReference>
<feature type="region of interest" description="Disordered" evidence="1">
    <location>
        <begin position="577"/>
        <end position="610"/>
    </location>
</feature>
<keyword evidence="2" id="KW-0472">Membrane</keyword>
<organism evidence="3 4">
    <name type="scientific">Venturia effusa</name>
    <dbReference type="NCBI Taxonomy" id="50376"/>
    <lineage>
        <taxon>Eukaryota</taxon>
        <taxon>Fungi</taxon>
        <taxon>Dikarya</taxon>
        <taxon>Ascomycota</taxon>
        <taxon>Pezizomycotina</taxon>
        <taxon>Dothideomycetes</taxon>
        <taxon>Pleosporomycetidae</taxon>
        <taxon>Venturiales</taxon>
        <taxon>Venturiaceae</taxon>
        <taxon>Venturia</taxon>
    </lineage>
</organism>
<feature type="compositionally biased region" description="Basic residues" evidence="1">
    <location>
        <begin position="1006"/>
        <end position="1015"/>
    </location>
</feature>
<keyword evidence="4" id="KW-1185">Reference proteome</keyword>
<feature type="compositionally biased region" description="Basic and acidic residues" evidence="1">
    <location>
        <begin position="594"/>
        <end position="610"/>
    </location>
</feature>
<name>A0A517LGV3_9PEZI</name>
<evidence type="ECO:0000256" key="1">
    <source>
        <dbReference type="SAM" id="MobiDB-lite"/>
    </source>
</evidence>
<feature type="compositionally biased region" description="Acidic residues" evidence="1">
    <location>
        <begin position="1173"/>
        <end position="1186"/>
    </location>
</feature>
<evidence type="ECO:0000313" key="3">
    <source>
        <dbReference type="EMBL" id="QDS74849.1"/>
    </source>
</evidence>
<accession>A0A517LGV3</accession>